<gene>
    <name evidence="5" type="ORF">GCM10023175_18870</name>
</gene>
<dbReference type="InterPro" id="IPR046335">
    <property type="entry name" value="LacI/GalR-like_sensor"/>
</dbReference>
<dbReference type="Pfam" id="PF00356">
    <property type="entry name" value="LacI"/>
    <property type="match status" value="1"/>
</dbReference>
<dbReference type="GO" id="GO:0003677">
    <property type="term" value="F:DNA binding"/>
    <property type="evidence" value="ECO:0007669"/>
    <property type="project" value="UniProtKB-KW"/>
</dbReference>
<keyword evidence="3" id="KW-0804">Transcription</keyword>
<keyword evidence="1" id="KW-0805">Transcription regulation</keyword>
<sequence>MIPVVSAPTERAVNLADVARLAGVSPATASRALGGHPHVAAATRERVLRIADELSYVVSPDASRLAGGRTGRVAALVPHLSRWYFAALVDGLAGALRAAGLDLLLHPVGDADDRVEYFRRLPARRAVDAIVTVAFPVDDAERERLEGLDVTVVAVGGQVGSHPFVTIDDEAAGRQAVDHLIHLGHSRIAMIETLDPEQRGDQPAGRRLAYERALADAGHPLDPDLDCTVEWGGEEGADAMARLLGLRHPPTAVYAHSDEVALGAVRTLRRAGLRIPADVSVIGIDDDPLAALTDLTTVHQPVREQGTLAGHMVATALSGSDPGPGIVLPTRLVVRGSTAPPRGLR</sequence>
<name>A0ABP8RNJ2_9PSEU</name>
<keyword evidence="2 5" id="KW-0238">DNA-binding</keyword>
<dbReference type="CDD" id="cd06267">
    <property type="entry name" value="PBP1_LacI_sugar_binding-like"/>
    <property type="match status" value="1"/>
</dbReference>
<accession>A0ABP8RNJ2</accession>
<dbReference type="SMART" id="SM00354">
    <property type="entry name" value="HTH_LACI"/>
    <property type="match status" value="1"/>
</dbReference>
<dbReference type="EMBL" id="BAABGT010000026">
    <property type="protein sequence ID" value="GAA4542885.1"/>
    <property type="molecule type" value="Genomic_DNA"/>
</dbReference>
<keyword evidence="6" id="KW-1185">Reference proteome</keyword>
<evidence type="ECO:0000256" key="2">
    <source>
        <dbReference type="ARBA" id="ARBA00023125"/>
    </source>
</evidence>
<comment type="caution">
    <text evidence="5">The sequence shown here is derived from an EMBL/GenBank/DDBJ whole genome shotgun (WGS) entry which is preliminary data.</text>
</comment>
<dbReference type="Pfam" id="PF13377">
    <property type="entry name" value="Peripla_BP_3"/>
    <property type="match status" value="1"/>
</dbReference>
<proteinExistence type="predicted"/>
<evidence type="ECO:0000313" key="6">
    <source>
        <dbReference type="Proteomes" id="UP001501598"/>
    </source>
</evidence>
<dbReference type="Gene3D" id="1.10.260.40">
    <property type="entry name" value="lambda repressor-like DNA-binding domains"/>
    <property type="match status" value="1"/>
</dbReference>
<organism evidence="5 6">
    <name type="scientific">Pseudonocardia xishanensis</name>
    <dbReference type="NCBI Taxonomy" id="630995"/>
    <lineage>
        <taxon>Bacteria</taxon>
        <taxon>Bacillati</taxon>
        <taxon>Actinomycetota</taxon>
        <taxon>Actinomycetes</taxon>
        <taxon>Pseudonocardiales</taxon>
        <taxon>Pseudonocardiaceae</taxon>
        <taxon>Pseudonocardia</taxon>
    </lineage>
</organism>
<dbReference type="SUPFAM" id="SSF53822">
    <property type="entry name" value="Periplasmic binding protein-like I"/>
    <property type="match status" value="1"/>
</dbReference>
<protein>
    <submittedName>
        <fullName evidence="5">LacI family DNA-binding transcriptional regulator</fullName>
    </submittedName>
</protein>
<evidence type="ECO:0000256" key="3">
    <source>
        <dbReference type="ARBA" id="ARBA00023163"/>
    </source>
</evidence>
<dbReference type="InterPro" id="IPR000843">
    <property type="entry name" value="HTH_LacI"/>
</dbReference>
<evidence type="ECO:0000313" key="5">
    <source>
        <dbReference type="EMBL" id="GAA4542885.1"/>
    </source>
</evidence>
<dbReference type="Gene3D" id="3.40.50.2300">
    <property type="match status" value="2"/>
</dbReference>
<dbReference type="PANTHER" id="PTHR30146:SF153">
    <property type="entry name" value="LACTOSE OPERON REPRESSOR"/>
    <property type="match status" value="1"/>
</dbReference>
<evidence type="ECO:0000256" key="1">
    <source>
        <dbReference type="ARBA" id="ARBA00023015"/>
    </source>
</evidence>
<dbReference type="PROSITE" id="PS00356">
    <property type="entry name" value="HTH_LACI_1"/>
    <property type="match status" value="1"/>
</dbReference>
<evidence type="ECO:0000259" key="4">
    <source>
        <dbReference type="PROSITE" id="PS50932"/>
    </source>
</evidence>
<dbReference type="Proteomes" id="UP001501598">
    <property type="component" value="Unassembled WGS sequence"/>
</dbReference>
<dbReference type="PANTHER" id="PTHR30146">
    <property type="entry name" value="LACI-RELATED TRANSCRIPTIONAL REPRESSOR"/>
    <property type="match status" value="1"/>
</dbReference>
<reference evidence="6" key="1">
    <citation type="journal article" date="2019" name="Int. J. Syst. Evol. Microbiol.">
        <title>The Global Catalogue of Microorganisms (GCM) 10K type strain sequencing project: providing services to taxonomists for standard genome sequencing and annotation.</title>
        <authorList>
            <consortium name="The Broad Institute Genomics Platform"/>
            <consortium name="The Broad Institute Genome Sequencing Center for Infectious Disease"/>
            <person name="Wu L."/>
            <person name="Ma J."/>
        </authorList>
    </citation>
    <scope>NUCLEOTIDE SEQUENCE [LARGE SCALE GENOMIC DNA]</scope>
    <source>
        <strain evidence="6">JCM 17906</strain>
    </source>
</reference>
<dbReference type="SUPFAM" id="SSF47413">
    <property type="entry name" value="lambda repressor-like DNA-binding domains"/>
    <property type="match status" value="1"/>
</dbReference>
<dbReference type="CDD" id="cd01392">
    <property type="entry name" value="HTH_LacI"/>
    <property type="match status" value="1"/>
</dbReference>
<feature type="domain" description="HTH lacI-type" evidence="4">
    <location>
        <begin position="13"/>
        <end position="67"/>
    </location>
</feature>
<dbReference type="PROSITE" id="PS50932">
    <property type="entry name" value="HTH_LACI_2"/>
    <property type="match status" value="1"/>
</dbReference>
<dbReference type="InterPro" id="IPR010982">
    <property type="entry name" value="Lambda_DNA-bd_dom_sf"/>
</dbReference>
<dbReference type="InterPro" id="IPR028082">
    <property type="entry name" value="Peripla_BP_I"/>
</dbReference>